<keyword evidence="2" id="KW-1133">Transmembrane helix</keyword>
<proteinExistence type="predicted"/>
<evidence type="ECO:0008006" key="5">
    <source>
        <dbReference type="Google" id="ProtNLM"/>
    </source>
</evidence>
<gene>
    <name evidence="3" type="ORF">GCM10023226_37180</name>
</gene>
<keyword evidence="2" id="KW-0472">Membrane</keyword>
<dbReference type="RefSeq" id="WP_345268754.1">
    <property type="nucleotide sequence ID" value="NZ_BAABIM010000004.1"/>
</dbReference>
<feature type="compositionally biased region" description="Pro residues" evidence="1">
    <location>
        <begin position="20"/>
        <end position="49"/>
    </location>
</feature>
<evidence type="ECO:0000313" key="4">
    <source>
        <dbReference type="Proteomes" id="UP001500621"/>
    </source>
</evidence>
<feature type="transmembrane region" description="Helical" evidence="2">
    <location>
        <begin position="395"/>
        <end position="414"/>
    </location>
</feature>
<dbReference type="EMBL" id="BAABIM010000004">
    <property type="protein sequence ID" value="GAA4695378.1"/>
    <property type="molecule type" value="Genomic_DNA"/>
</dbReference>
<sequence>MSTDQPSSPPPLPGQAGPPAGGPPPIPGAAPAGPPPAGPPPAGPPPAAPPQTATAPAGGHLLSTCPTCGSQTAYAPGTTQLRCTSCGAALDIAEVDAQITENSYDEWKQRSGDVVVASLGEYVMRCRNCGATTETRDLAGSCQFCQGALVAVEHPEGLVRPEAVVPFGIDRGAAQEAFGTWVRSRRFAPNALKKVGTTEGLQGTYVPHWTFDAQTATDYVGQRGEYYYVTMTRTVSDGKGGTRTETYQQRRTRWHHARGHVDRFFDDVLVRGTERVDPERLDEMGPWKLGDARPFQPEFLTGYSALRYDVDPMAGAKLARAQMRPVIRQDVERDIGGDEQRVKDMDVTYSRATFKLVLLPLWMATYLYGGKTWQVFVNANTGEVVGDRPWSVPKIVAASVAAALVVAAIVFLVIRMRS</sequence>
<protein>
    <recommendedName>
        <fullName evidence="5">TFIIB-type zinc ribbon-containing protein</fullName>
    </recommendedName>
</protein>
<name>A0ABP8WXF0_9ACTN</name>
<accession>A0ABP8WXF0</accession>
<evidence type="ECO:0000256" key="2">
    <source>
        <dbReference type="SAM" id="Phobius"/>
    </source>
</evidence>
<evidence type="ECO:0000256" key="1">
    <source>
        <dbReference type="SAM" id="MobiDB-lite"/>
    </source>
</evidence>
<reference evidence="4" key="1">
    <citation type="journal article" date="2019" name="Int. J. Syst. Evol. Microbiol.">
        <title>The Global Catalogue of Microorganisms (GCM) 10K type strain sequencing project: providing services to taxonomists for standard genome sequencing and annotation.</title>
        <authorList>
            <consortium name="The Broad Institute Genomics Platform"/>
            <consortium name="The Broad Institute Genome Sequencing Center for Infectious Disease"/>
            <person name="Wu L."/>
            <person name="Ma J."/>
        </authorList>
    </citation>
    <scope>NUCLEOTIDE SEQUENCE [LARGE SCALE GENOMIC DNA]</scope>
    <source>
        <strain evidence="4">JCM 18127</strain>
    </source>
</reference>
<keyword evidence="2" id="KW-0812">Transmembrane</keyword>
<dbReference type="PANTHER" id="PTHR37826">
    <property type="entry name" value="FLOTILLIN BAND_7_5 DOMAIN PROTEIN"/>
    <property type="match status" value="1"/>
</dbReference>
<feature type="region of interest" description="Disordered" evidence="1">
    <location>
        <begin position="1"/>
        <end position="58"/>
    </location>
</feature>
<comment type="caution">
    <text evidence="3">The sequence shown here is derived from an EMBL/GenBank/DDBJ whole genome shotgun (WGS) entry which is preliminary data.</text>
</comment>
<keyword evidence="4" id="KW-1185">Reference proteome</keyword>
<dbReference type="PANTHER" id="PTHR37826:SF3">
    <property type="entry name" value="J DOMAIN-CONTAINING PROTEIN"/>
    <property type="match status" value="1"/>
</dbReference>
<evidence type="ECO:0000313" key="3">
    <source>
        <dbReference type="EMBL" id="GAA4695378.1"/>
    </source>
</evidence>
<organism evidence="3 4">
    <name type="scientific">Nocardioides nanhaiensis</name>
    <dbReference type="NCBI Taxonomy" id="1476871"/>
    <lineage>
        <taxon>Bacteria</taxon>
        <taxon>Bacillati</taxon>
        <taxon>Actinomycetota</taxon>
        <taxon>Actinomycetes</taxon>
        <taxon>Propionibacteriales</taxon>
        <taxon>Nocardioidaceae</taxon>
        <taxon>Nocardioides</taxon>
    </lineage>
</organism>
<dbReference type="Proteomes" id="UP001500621">
    <property type="component" value="Unassembled WGS sequence"/>
</dbReference>